<dbReference type="GO" id="GO:0003676">
    <property type="term" value="F:nucleic acid binding"/>
    <property type="evidence" value="ECO:0007669"/>
    <property type="project" value="InterPro"/>
</dbReference>
<feature type="domain" description="VRR-NUC" evidence="4">
    <location>
        <begin position="1"/>
        <end position="93"/>
    </location>
</feature>
<dbReference type="Proteomes" id="UP000293854">
    <property type="component" value="Unassembled WGS sequence"/>
</dbReference>
<protein>
    <submittedName>
        <fullName evidence="5">VRR-NUC domain-containing protein</fullName>
    </submittedName>
</protein>
<dbReference type="Gene3D" id="3.40.1350.10">
    <property type="match status" value="1"/>
</dbReference>
<dbReference type="Pfam" id="PF08774">
    <property type="entry name" value="VRR_NUC"/>
    <property type="match status" value="1"/>
</dbReference>
<accession>A0A4V2DWL9</accession>
<keyword evidence="3" id="KW-0378">Hydrolase</keyword>
<name>A0A4V2DWL9_9STAP</name>
<evidence type="ECO:0000256" key="2">
    <source>
        <dbReference type="ARBA" id="ARBA00022722"/>
    </source>
</evidence>
<comment type="caution">
    <text evidence="5">The sequence shown here is derived from an EMBL/GenBank/DDBJ whole genome shotgun (WGS) entry which is preliminary data.</text>
</comment>
<gene>
    <name evidence="5" type="ORF">EIG99_04595</name>
</gene>
<reference evidence="5 6" key="1">
    <citation type="submission" date="2018-11" db="EMBL/GenBank/DDBJ databases">
        <title>Genomic profiling of Staphylococcus species from a Poultry farm system in KwaZulu-Natal, South Africa.</title>
        <authorList>
            <person name="Amoako D.G."/>
            <person name="Somboro A.M."/>
            <person name="Abia A.L.K."/>
            <person name="Bester L.A."/>
            <person name="Essack S.Y."/>
        </authorList>
    </citation>
    <scope>NUCLEOTIDE SEQUENCE [LARGE SCALE GENOMIC DNA]</scope>
    <source>
        <strain evidence="5 6">SA11</strain>
    </source>
</reference>
<dbReference type="InterPro" id="IPR014883">
    <property type="entry name" value="VRR_NUC"/>
</dbReference>
<evidence type="ECO:0000313" key="5">
    <source>
        <dbReference type="EMBL" id="RZI03060.1"/>
    </source>
</evidence>
<keyword evidence="2" id="KW-0540">Nuclease</keyword>
<evidence type="ECO:0000313" key="6">
    <source>
        <dbReference type="Proteomes" id="UP000293854"/>
    </source>
</evidence>
<organism evidence="5 6">
    <name type="scientific">Staphylococcus condimenti</name>
    <dbReference type="NCBI Taxonomy" id="70255"/>
    <lineage>
        <taxon>Bacteria</taxon>
        <taxon>Bacillati</taxon>
        <taxon>Bacillota</taxon>
        <taxon>Bacilli</taxon>
        <taxon>Bacillales</taxon>
        <taxon>Staphylococcaceae</taxon>
        <taxon>Staphylococcus</taxon>
    </lineage>
</organism>
<evidence type="ECO:0000256" key="3">
    <source>
        <dbReference type="ARBA" id="ARBA00022801"/>
    </source>
</evidence>
<dbReference type="SMART" id="SM00990">
    <property type="entry name" value="VRR_NUC"/>
    <property type="match status" value="1"/>
</dbReference>
<dbReference type="EMBL" id="RQTE01000075">
    <property type="protein sequence ID" value="RZI03060.1"/>
    <property type="molecule type" value="Genomic_DNA"/>
</dbReference>
<dbReference type="AlphaFoldDB" id="A0A4V2DWL9"/>
<dbReference type="InterPro" id="IPR011856">
    <property type="entry name" value="tRNA_endonuc-like_dom_sf"/>
</dbReference>
<comment type="cofactor">
    <cofactor evidence="1">
        <name>Mg(2+)</name>
        <dbReference type="ChEBI" id="CHEBI:18420"/>
    </cofactor>
</comment>
<evidence type="ECO:0000259" key="4">
    <source>
        <dbReference type="SMART" id="SM00990"/>
    </source>
</evidence>
<proteinExistence type="predicted"/>
<sequence>MTEQDIQNMIRVAVSKENIIFRANVGKVRTIDGRYFDTGLPQGFCDLFGFRPDGQIFFIEVKKPGGKVRDKQIKFIEAVKKKGALAGIAYCVEDAMKIIEGDAK</sequence>
<dbReference type="GO" id="GO:0016788">
    <property type="term" value="F:hydrolase activity, acting on ester bonds"/>
    <property type="evidence" value="ECO:0007669"/>
    <property type="project" value="InterPro"/>
</dbReference>
<dbReference type="RefSeq" id="WP_130135403.1">
    <property type="nucleotide sequence ID" value="NZ_RQTE01000075.1"/>
</dbReference>
<evidence type="ECO:0000256" key="1">
    <source>
        <dbReference type="ARBA" id="ARBA00001946"/>
    </source>
</evidence>
<dbReference type="GO" id="GO:0004518">
    <property type="term" value="F:nuclease activity"/>
    <property type="evidence" value="ECO:0007669"/>
    <property type="project" value="UniProtKB-KW"/>
</dbReference>